<reference evidence="2" key="1">
    <citation type="journal article" date="2023" name="G3 (Bethesda)">
        <title>Genome assembly and association tests identify interacting loci associated with vigor, precocity, and sex in interspecific pistachio rootstocks.</title>
        <authorList>
            <person name="Palmer W."/>
            <person name="Jacygrad E."/>
            <person name="Sagayaradj S."/>
            <person name="Cavanaugh K."/>
            <person name="Han R."/>
            <person name="Bertier L."/>
            <person name="Beede B."/>
            <person name="Kafkas S."/>
            <person name="Golino D."/>
            <person name="Preece J."/>
            <person name="Michelmore R."/>
        </authorList>
    </citation>
    <scope>NUCLEOTIDE SEQUENCE [LARGE SCALE GENOMIC DNA]</scope>
</reference>
<dbReference type="Proteomes" id="UP001164250">
    <property type="component" value="Chromosome 10"/>
</dbReference>
<keyword evidence="2" id="KW-1185">Reference proteome</keyword>
<sequence>MQITSFDIPDQKMRSMSSKRGRPNPIIEHRLGCVTAWVVSKTFMTLLMIFSSSLKHKTLFVTNTTGSRSFSKICFVLLMFMASFRHQFWHLKKSSSLHRWL</sequence>
<proteinExistence type="predicted"/>
<evidence type="ECO:0000313" key="2">
    <source>
        <dbReference type="Proteomes" id="UP001164250"/>
    </source>
</evidence>
<organism evidence="1 2">
    <name type="scientific">Pistacia atlantica</name>
    <dbReference type="NCBI Taxonomy" id="434234"/>
    <lineage>
        <taxon>Eukaryota</taxon>
        <taxon>Viridiplantae</taxon>
        <taxon>Streptophyta</taxon>
        <taxon>Embryophyta</taxon>
        <taxon>Tracheophyta</taxon>
        <taxon>Spermatophyta</taxon>
        <taxon>Magnoliopsida</taxon>
        <taxon>eudicotyledons</taxon>
        <taxon>Gunneridae</taxon>
        <taxon>Pentapetalae</taxon>
        <taxon>rosids</taxon>
        <taxon>malvids</taxon>
        <taxon>Sapindales</taxon>
        <taxon>Anacardiaceae</taxon>
        <taxon>Pistacia</taxon>
    </lineage>
</organism>
<evidence type="ECO:0000313" key="1">
    <source>
        <dbReference type="EMBL" id="KAJ0085086.1"/>
    </source>
</evidence>
<gene>
    <name evidence="1" type="ORF">Patl1_09423</name>
</gene>
<protein>
    <submittedName>
        <fullName evidence="1">Uncharacterized protein</fullName>
    </submittedName>
</protein>
<name>A0ACC1AF85_9ROSI</name>
<accession>A0ACC1AF85</accession>
<dbReference type="EMBL" id="CM047906">
    <property type="protein sequence ID" value="KAJ0085086.1"/>
    <property type="molecule type" value="Genomic_DNA"/>
</dbReference>
<comment type="caution">
    <text evidence="1">The sequence shown here is derived from an EMBL/GenBank/DDBJ whole genome shotgun (WGS) entry which is preliminary data.</text>
</comment>